<dbReference type="InterPro" id="IPR029063">
    <property type="entry name" value="SAM-dependent_MTases_sf"/>
</dbReference>
<dbReference type="GO" id="GO:0008168">
    <property type="term" value="F:methyltransferase activity"/>
    <property type="evidence" value="ECO:0007669"/>
    <property type="project" value="TreeGrafter"/>
</dbReference>
<sequence>MAGRCRPVKPTAAGRRRFRPAGDRPDPPCPAATWPPSGFSQAGVAMCDMYRMFVHPDGRPGEAGARLMARTGQPMARQAAALLAIDDPAARILEIGFGPGIGIATLAEAVPRGHVTGVDPSQVMHRHAERRNATAIRDGRVTLVEAHAEDLPFPVDSFDAAMMIDNLHFWPDPLAGLTELRRVLRRAARVVCAFTPPSGGPPRGIKDLFARAGYAEIATHRRGPGFLLSAVTGDAT</sequence>
<reference evidence="4" key="1">
    <citation type="submission" date="2017-07" db="EMBL/GenBank/DDBJ databases">
        <title>Comparative genome mining reveals phylogenetic distribution patterns of secondary metabolites in Amycolatopsis.</title>
        <authorList>
            <person name="Adamek M."/>
            <person name="Alanjary M."/>
            <person name="Sales-Ortells H."/>
            <person name="Goodfellow M."/>
            <person name="Bull A.T."/>
            <person name="Kalinowski J."/>
            <person name="Ziemert N."/>
        </authorList>
    </citation>
    <scope>NUCLEOTIDE SEQUENCE [LARGE SCALE GENOMIC DNA]</scope>
    <source>
        <strain evidence="4">H5</strain>
    </source>
</reference>
<dbReference type="PANTHER" id="PTHR43591:SF24">
    <property type="entry name" value="2-METHOXY-6-POLYPRENYL-1,4-BENZOQUINOL METHYLASE, MITOCHONDRIAL"/>
    <property type="match status" value="1"/>
</dbReference>
<gene>
    <name evidence="3" type="ORF">CF165_44650</name>
</gene>
<evidence type="ECO:0000313" key="3">
    <source>
        <dbReference type="EMBL" id="OXM59993.1"/>
    </source>
</evidence>
<dbReference type="AlphaFoldDB" id="A0A229SME4"/>
<evidence type="ECO:0000256" key="1">
    <source>
        <dbReference type="SAM" id="MobiDB-lite"/>
    </source>
</evidence>
<accession>A0A229SME4</accession>
<feature type="region of interest" description="Disordered" evidence="1">
    <location>
        <begin position="1"/>
        <end position="35"/>
    </location>
</feature>
<dbReference type="Gene3D" id="3.40.50.150">
    <property type="entry name" value="Vaccinia Virus protein VP39"/>
    <property type="match status" value="1"/>
</dbReference>
<comment type="caution">
    <text evidence="3">The sequence shown here is derived from an EMBL/GenBank/DDBJ whole genome shotgun (WGS) entry which is preliminary data.</text>
</comment>
<proteinExistence type="predicted"/>
<dbReference type="Proteomes" id="UP000215199">
    <property type="component" value="Unassembled WGS sequence"/>
</dbReference>
<dbReference type="SUPFAM" id="SSF53335">
    <property type="entry name" value="S-adenosyl-L-methionine-dependent methyltransferases"/>
    <property type="match status" value="1"/>
</dbReference>
<dbReference type="InterPro" id="IPR041698">
    <property type="entry name" value="Methyltransf_25"/>
</dbReference>
<protein>
    <recommendedName>
        <fullName evidence="2">Methyltransferase domain-containing protein</fullName>
    </recommendedName>
</protein>
<organism evidence="3 4">
    <name type="scientific">Amycolatopsis vastitatis</name>
    <dbReference type="NCBI Taxonomy" id="1905142"/>
    <lineage>
        <taxon>Bacteria</taxon>
        <taxon>Bacillati</taxon>
        <taxon>Actinomycetota</taxon>
        <taxon>Actinomycetes</taxon>
        <taxon>Pseudonocardiales</taxon>
        <taxon>Pseudonocardiaceae</taxon>
        <taxon>Amycolatopsis</taxon>
    </lineage>
</organism>
<dbReference type="EMBL" id="NMUL01000067">
    <property type="protein sequence ID" value="OXM59993.1"/>
    <property type="molecule type" value="Genomic_DNA"/>
</dbReference>
<dbReference type="CDD" id="cd02440">
    <property type="entry name" value="AdoMet_MTases"/>
    <property type="match status" value="1"/>
</dbReference>
<evidence type="ECO:0000313" key="4">
    <source>
        <dbReference type="Proteomes" id="UP000215199"/>
    </source>
</evidence>
<evidence type="ECO:0000259" key="2">
    <source>
        <dbReference type="Pfam" id="PF13649"/>
    </source>
</evidence>
<dbReference type="PANTHER" id="PTHR43591">
    <property type="entry name" value="METHYLTRANSFERASE"/>
    <property type="match status" value="1"/>
</dbReference>
<dbReference type="Pfam" id="PF13649">
    <property type="entry name" value="Methyltransf_25"/>
    <property type="match status" value="1"/>
</dbReference>
<feature type="domain" description="Methyltransferase" evidence="2">
    <location>
        <begin position="92"/>
        <end position="185"/>
    </location>
</feature>
<keyword evidence="4" id="KW-1185">Reference proteome</keyword>
<name>A0A229SME4_9PSEU</name>